<sequence length="158" mass="17833">MAEVLGVVASGIAVTQAAQSLGGLVISLTRLWKEVRDVPDTIRHILEDLEVCGNLVDVVETELQLYEPSAPSNGASSAALTSLHRLAIQRCRQAQKNLGDLFEDLRADIASSRRRKRLAAEIRVVLKRDVLEGYERRLQRPCGFWTRLFRCRWRLPKL</sequence>
<gene>
    <name evidence="1" type="ORF">N658DRAFT_307088</name>
</gene>
<evidence type="ECO:0000313" key="1">
    <source>
        <dbReference type="EMBL" id="KAK4103268.1"/>
    </source>
</evidence>
<accession>A0AAN6Q4A5</accession>
<reference evidence="1" key="1">
    <citation type="journal article" date="2023" name="Mol. Phylogenet. Evol.">
        <title>Genome-scale phylogeny and comparative genomics of the fungal order Sordariales.</title>
        <authorList>
            <person name="Hensen N."/>
            <person name="Bonometti L."/>
            <person name="Westerberg I."/>
            <person name="Brannstrom I.O."/>
            <person name="Guillou S."/>
            <person name="Cros-Aarteil S."/>
            <person name="Calhoun S."/>
            <person name="Haridas S."/>
            <person name="Kuo A."/>
            <person name="Mondo S."/>
            <person name="Pangilinan J."/>
            <person name="Riley R."/>
            <person name="LaButti K."/>
            <person name="Andreopoulos B."/>
            <person name="Lipzen A."/>
            <person name="Chen C."/>
            <person name="Yan M."/>
            <person name="Daum C."/>
            <person name="Ng V."/>
            <person name="Clum A."/>
            <person name="Steindorff A."/>
            <person name="Ohm R.A."/>
            <person name="Martin F."/>
            <person name="Silar P."/>
            <person name="Natvig D.O."/>
            <person name="Lalanne C."/>
            <person name="Gautier V."/>
            <person name="Ament-Velasquez S.L."/>
            <person name="Kruys A."/>
            <person name="Hutchinson M.I."/>
            <person name="Powell A.J."/>
            <person name="Barry K."/>
            <person name="Miller A.N."/>
            <person name="Grigoriev I.V."/>
            <person name="Debuchy R."/>
            <person name="Gladieux P."/>
            <person name="Hiltunen Thoren M."/>
            <person name="Johannesson H."/>
        </authorList>
    </citation>
    <scope>NUCLEOTIDE SEQUENCE</scope>
    <source>
        <strain evidence="1">CBS 757.83</strain>
    </source>
</reference>
<protein>
    <recommendedName>
        <fullName evidence="3">NACHT-NTPase and P-loop NTPases N-terminal domain-containing protein</fullName>
    </recommendedName>
</protein>
<dbReference type="EMBL" id="MU863629">
    <property type="protein sequence ID" value="KAK4103268.1"/>
    <property type="molecule type" value="Genomic_DNA"/>
</dbReference>
<dbReference type="Proteomes" id="UP001305647">
    <property type="component" value="Unassembled WGS sequence"/>
</dbReference>
<evidence type="ECO:0000313" key="2">
    <source>
        <dbReference type="Proteomes" id="UP001305647"/>
    </source>
</evidence>
<name>A0AAN6Q4A5_9PEZI</name>
<keyword evidence="2" id="KW-1185">Reference proteome</keyword>
<evidence type="ECO:0008006" key="3">
    <source>
        <dbReference type="Google" id="ProtNLM"/>
    </source>
</evidence>
<comment type="caution">
    <text evidence="1">The sequence shown here is derived from an EMBL/GenBank/DDBJ whole genome shotgun (WGS) entry which is preliminary data.</text>
</comment>
<dbReference type="AlphaFoldDB" id="A0AAN6Q4A5"/>
<reference evidence="1" key="2">
    <citation type="submission" date="2023-05" db="EMBL/GenBank/DDBJ databases">
        <authorList>
            <consortium name="Lawrence Berkeley National Laboratory"/>
            <person name="Steindorff A."/>
            <person name="Hensen N."/>
            <person name="Bonometti L."/>
            <person name="Westerberg I."/>
            <person name="Brannstrom I.O."/>
            <person name="Guillou S."/>
            <person name="Cros-Aarteil S."/>
            <person name="Calhoun S."/>
            <person name="Haridas S."/>
            <person name="Kuo A."/>
            <person name="Mondo S."/>
            <person name="Pangilinan J."/>
            <person name="Riley R."/>
            <person name="Labutti K."/>
            <person name="Andreopoulos B."/>
            <person name="Lipzen A."/>
            <person name="Chen C."/>
            <person name="Yanf M."/>
            <person name="Daum C."/>
            <person name="Ng V."/>
            <person name="Clum A."/>
            <person name="Ohm R."/>
            <person name="Martin F."/>
            <person name="Silar P."/>
            <person name="Natvig D."/>
            <person name="Lalanne C."/>
            <person name="Gautier V."/>
            <person name="Ament-Velasquez S.L."/>
            <person name="Kruys A."/>
            <person name="Hutchinson M.I."/>
            <person name="Powell A.J."/>
            <person name="Barry K."/>
            <person name="Miller A.N."/>
            <person name="Grigoriev I.V."/>
            <person name="Debuchy R."/>
            <person name="Gladieux P."/>
            <person name="Thoren M.H."/>
            <person name="Johannesson H."/>
        </authorList>
    </citation>
    <scope>NUCLEOTIDE SEQUENCE</scope>
    <source>
        <strain evidence="1">CBS 757.83</strain>
    </source>
</reference>
<proteinExistence type="predicted"/>
<organism evidence="1 2">
    <name type="scientific">Parathielavia hyrcaniae</name>
    <dbReference type="NCBI Taxonomy" id="113614"/>
    <lineage>
        <taxon>Eukaryota</taxon>
        <taxon>Fungi</taxon>
        <taxon>Dikarya</taxon>
        <taxon>Ascomycota</taxon>
        <taxon>Pezizomycotina</taxon>
        <taxon>Sordariomycetes</taxon>
        <taxon>Sordariomycetidae</taxon>
        <taxon>Sordariales</taxon>
        <taxon>Chaetomiaceae</taxon>
        <taxon>Parathielavia</taxon>
    </lineage>
</organism>